<reference evidence="2 3" key="1">
    <citation type="journal article" date="2013" name="Arch. Virol.">
        <title>Complete genome sequence of invertebrate iridovirus IIV-25 isolated from a blackfly larva.</title>
        <authorList>
            <person name="Piegu B."/>
            <person name="Guizard S."/>
            <person name="Spears T."/>
            <person name="Cruaud C."/>
            <person name="Couloux A."/>
            <person name="Bideshi D.K."/>
            <person name="Federici B.A."/>
            <person name="Bigot Y."/>
        </authorList>
    </citation>
    <scope>NUCLEOTIDE SEQUENCE [LARGE SCALE GENOMIC DNA]</scope>
</reference>
<dbReference type="Proteomes" id="UP000097612">
    <property type="component" value="Segment"/>
</dbReference>
<dbReference type="InterPro" id="IPR018879">
    <property type="entry name" value="MSV199_dom"/>
</dbReference>
<sequence>MENTTFLGVTIDTINGPLDFKVKKALKQSNSLLDIVEFVKVTKFKLNMVMFDYFWQVVVGNRSSLVGRPVLEWFGYEGEYFNQKKCFKKMLKNNAIGFRELTRKDKEIDQYPTVQQELQELNPGAQVCAKFLIMEPDDLKMAIMQLKTKNGNIIRQYYIDLEKLLKLYVEYTLYFNKFFNAFKALKNQ</sequence>
<dbReference type="EMBL" id="HF920635">
    <property type="protein sequence ID" value="CCV02125.1"/>
    <property type="molecule type" value="Genomic_DNA"/>
</dbReference>
<name>W8W2F7_9VIRU</name>
<evidence type="ECO:0000259" key="1">
    <source>
        <dbReference type="Pfam" id="PF10553"/>
    </source>
</evidence>
<gene>
    <name evidence="2" type="primary">107R</name>
    <name evidence="2" type="ORF">IIV25_107R</name>
</gene>
<evidence type="ECO:0000313" key="3">
    <source>
        <dbReference type="Proteomes" id="UP000097612"/>
    </source>
</evidence>
<feature type="domain" description="MSV199" evidence="1">
    <location>
        <begin position="33"/>
        <end position="165"/>
    </location>
</feature>
<accession>W8W2F7</accession>
<keyword evidence="3" id="KW-1185">Reference proteome</keyword>
<protein>
    <recommendedName>
        <fullName evidence="1">MSV199 domain-containing protein</fullName>
    </recommendedName>
</protein>
<proteinExistence type="predicted"/>
<dbReference type="OrthoDB" id="5801at10239"/>
<dbReference type="GeneID" id="18501479"/>
<evidence type="ECO:0000313" key="2">
    <source>
        <dbReference type="EMBL" id="CCV02125.1"/>
    </source>
</evidence>
<organism evidence="2 3">
    <name type="scientific">Invertebrate iridovirus 25</name>
    <dbReference type="NCBI Taxonomy" id="1301280"/>
    <lineage>
        <taxon>Viruses</taxon>
        <taxon>Varidnaviria</taxon>
        <taxon>Bamfordvirae</taxon>
        <taxon>Nucleocytoviricota</taxon>
        <taxon>Megaviricetes</taxon>
        <taxon>Pimascovirales</taxon>
        <taxon>Pimascovirales incertae sedis</taxon>
        <taxon>Iridoviridae</taxon>
        <taxon>Betairidovirinae</taxon>
        <taxon>Chloriridovirus</taxon>
        <taxon>Chloriridovirus simulium2</taxon>
    </lineage>
</organism>
<dbReference type="KEGG" id="vg:18501479"/>
<dbReference type="RefSeq" id="YP_009010640.1">
    <property type="nucleotide sequence ID" value="NC_023613.1"/>
</dbReference>
<dbReference type="Pfam" id="PF10553">
    <property type="entry name" value="MSV199"/>
    <property type="match status" value="1"/>
</dbReference>